<dbReference type="SUPFAM" id="SSF82866">
    <property type="entry name" value="Multidrug efflux transporter AcrB transmembrane domain"/>
    <property type="match status" value="2"/>
</dbReference>
<feature type="domain" description="SSD" evidence="7">
    <location>
        <begin position="40"/>
        <end position="165"/>
    </location>
</feature>
<feature type="transmembrane region" description="Helical" evidence="6">
    <location>
        <begin position="65"/>
        <end position="87"/>
    </location>
</feature>
<keyword evidence="5 6" id="KW-0472">Membrane</keyword>
<evidence type="ECO:0000256" key="1">
    <source>
        <dbReference type="ARBA" id="ARBA00004651"/>
    </source>
</evidence>
<dbReference type="InterPro" id="IPR004869">
    <property type="entry name" value="MMPL_dom"/>
</dbReference>
<proteinExistence type="predicted"/>
<keyword evidence="4 6" id="KW-1133">Transmembrane helix</keyword>
<dbReference type="AlphaFoldDB" id="M1YN21"/>
<gene>
    <name evidence="8" type="ORF">NITGR_90031</name>
</gene>
<feature type="transmembrane region" description="Helical" evidence="6">
    <location>
        <begin position="460"/>
        <end position="480"/>
    </location>
</feature>
<feature type="transmembrane region" description="Helical" evidence="6">
    <location>
        <begin position="585"/>
        <end position="604"/>
    </location>
</feature>
<sequence>MIASDEMHTTMTDAQEASEIALAGVAILFIICYREVRKPILAVFSLVLGLAWSMGYTTLSVGHLNIMSVVFTTILIGLGIDFGIHILGRYREERRNGFDSFSAMRETLQKTGRGNLAGAITTAIAFGAMAFTDFIGIAELGVIAAGGILLCFLAMVLTFPACISLEERWLKPKYVKRRYVDLRENLMERFYAHYYLIIFGSLAVLLASAWASQSLRFDYNLLNMQAEGIEAVRYEMKILDNAQRASWNAAFISKSREEARAKYERLKTMTSVGKVEGLFEAVPESQQEKMELIADYAPEIDGYRVAVSNESFSLGALSATMKKIRFKLRKKEKSGPTDEVAEASEWVARFQQDLDSTDAATATERLSAFSKTLFEDYRGRIADLKAAAHPSEVKIDDLPRDLKNRFISEDGRYLTLVYPSINIWEREEMETFLAEMRRIDPDVTGNAVHMYESSRLMIDGYIRGGIYALGAIFLYLLFSLRNLNTTMLVLVPTLAGAVLTLGLMVLYNVNFNMANLVILPLILGIGVVDGVHIVHRYRETPDQGGNVISKSTGMSVVLTSLTTIIGFGSLMVAEHQGVYSVGQVLSLGVGSCMITSITLLPALMKLFHVHGWRI</sequence>
<dbReference type="RefSeq" id="WP_005011213.1">
    <property type="nucleotide sequence ID" value="NZ_HG422173.1"/>
</dbReference>
<evidence type="ECO:0000313" key="9">
    <source>
        <dbReference type="Proteomes" id="UP000011704"/>
    </source>
</evidence>
<feature type="transmembrane region" description="Helical" evidence="6">
    <location>
        <begin position="40"/>
        <end position="59"/>
    </location>
</feature>
<dbReference type="Pfam" id="PF03176">
    <property type="entry name" value="MMPL"/>
    <property type="match status" value="2"/>
</dbReference>
<name>M1YN21_NITG3</name>
<dbReference type="GO" id="GO:0005886">
    <property type="term" value="C:plasma membrane"/>
    <property type="evidence" value="ECO:0007669"/>
    <property type="project" value="UniProtKB-SubCell"/>
</dbReference>
<dbReference type="HOGENOM" id="CLU_462039_0_0_0"/>
<evidence type="ECO:0000259" key="7">
    <source>
        <dbReference type="PROSITE" id="PS50156"/>
    </source>
</evidence>
<evidence type="ECO:0000313" key="8">
    <source>
        <dbReference type="EMBL" id="CCQ91892.1"/>
    </source>
</evidence>
<dbReference type="PANTHER" id="PTHR33406:SF13">
    <property type="entry name" value="MEMBRANE PROTEIN YDFJ"/>
    <property type="match status" value="1"/>
</dbReference>
<dbReference type="PANTHER" id="PTHR33406">
    <property type="entry name" value="MEMBRANE PROTEIN MJ1562-RELATED"/>
    <property type="match status" value="1"/>
</dbReference>
<keyword evidence="2" id="KW-1003">Cell membrane</keyword>
<evidence type="ECO:0000256" key="3">
    <source>
        <dbReference type="ARBA" id="ARBA00022692"/>
    </source>
</evidence>
<dbReference type="STRING" id="1266370.NITGR_90031"/>
<dbReference type="Proteomes" id="UP000011704">
    <property type="component" value="Unassembled WGS sequence"/>
</dbReference>
<organism evidence="8 9">
    <name type="scientific">Nitrospina gracilis (strain 3/211)</name>
    <dbReference type="NCBI Taxonomy" id="1266370"/>
    <lineage>
        <taxon>Bacteria</taxon>
        <taxon>Pseudomonadati</taxon>
        <taxon>Nitrospinota/Tectimicrobiota group</taxon>
        <taxon>Nitrospinota</taxon>
        <taxon>Nitrospinia</taxon>
        <taxon>Nitrospinales</taxon>
        <taxon>Nitrospinaceae</taxon>
        <taxon>Nitrospina</taxon>
    </lineage>
</organism>
<dbReference type="PROSITE" id="PS50156">
    <property type="entry name" value="SSD"/>
    <property type="match status" value="1"/>
</dbReference>
<evidence type="ECO:0000256" key="4">
    <source>
        <dbReference type="ARBA" id="ARBA00022989"/>
    </source>
</evidence>
<dbReference type="Gene3D" id="1.20.1640.10">
    <property type="entry name" value="Multidrug efflux transporter AcrB transmembrane domain"/>
    <property type="match status" value="2"/>
</dbReference>
<protein>
    <recommendedName>
        <fullName evidence="7">SSD domain-containing protein</fullName>
    </recommendedName>
</protein>
<feature type="transmembrane region" description="Helical" evidence="6">
    <location>
        <begin position="143"/>
        <end position="170"/>
    </location>
</feature>
<comment type="subcellular location">
    <subcellularLocation>
        <location evidence="1">Cell membrane</location>
        <topology evidence="1">Multi-pass membrane protein</topology>
    </subcellularLocation>
</comment>
<dbReference type="EMBL" id="CAQJ01000099">
    <property type="protein sequence ID" value="CCQ91892.1"/>
    <property type="molecule type" value="Genomic_DNA"/>
</dbReference>
<feature type="transmembrane region" description="Helical" evidence="6">
    <location>
        <begin position="555"/>
        <end position="573"/>
    </location>
</feature>
<dbReference type="InParanoid" id="M1YN21"/>
<evidence type="ECO:0000256" key="6">
    <source>
        <dbReference type="SAM" id="Phobius"/>
    </source>
</evidence>
<feature type="transmembrane region" description="Helical" evidence="6">
    <location>
        <begin position="487"/>
        <end position="507"/>
    </location>
</feature>
<reference evidence="8 9" key="1">
    <citation type="journal article" date="2013" name="Front. Microbiol.">
        <title>The genome of Nitrospina gracilis illuminates the metabolism and evolution of the major marine nitrite oxidizer.</title>
        <authorList>
            <person name="Luecker S."/>
            <person name="Nowka B."/>
            <person name="Rattei T."/>
            <person name="Spieck E."/>
            <person name="and Daims H."/>
        </authorList>
    </citation>
    <scope>NUCLEOTIDE SEQUENCE [LARGE SCALE GENOMIC DNA]</scope>
    <source>
        <strain evidence="8 9">3/211</strain>
    </source>
</reference>
<comment type="caution">
    <text evidence="8">The sequence shown here is derived from an EMBL/GenBank/DDBJ whole genome shotgun (WGS) entry which is preliminary data.</text>
</comment>
<dbReference type="InterPro" id="IPR050545">
    <property type="entry name" value="Mycobact_MmpL"/>
</dbReference>
<feature type="transmembrane region" description="Helical" evidence="6">
    <location>
        <begin position="114"/>
        <end position="137"/>
    </location>
</feature>
<dbReference type="InterPro" id="IPR000731">
    <property type="entry name" value="SSD"/>
</dbReference>
<feature type="transmembrane region" description="Helical" evidence="6">
    <location>
        <begin position="513"/>
        <end position="534"/>
    </location>
</feature>
<dbReference type="OrthoDB" id="49344at2"/>
<evidence type="ECO:0000256" key="5">
    <source>
        <dbReference type="ARBA" id="ARBA00023136"/>
    </source>
</evidence>
<evidence type="ECO:0000256" key="2">
    <source>
        <dbReference type="ARBA" id="ARBA00022475"/>
    </source>
</evidence>
<keyword evidence="9" id="KW-1185">Reference proteome</keyword>
<feature type="transmembrane region" description="Helical" evidence="6">
    <location>
        <begin position="191"/>
        <end position="211"/>
    </location>
</feature>
<feature type="transmembrane region" description="Helical" evidence="6">
    <location>
        <begin position="17"/>
        <end position="33"/>
    </location>
</feature>
<accession>M1YN21</accession>
<keyword evidence="3 6" id="KW-0812">Transmembrane</keyword>